<dbReference type="Proteomes" id="UP000284751">
    <property type="component" value="Unassembled WGS sequence"/>
</dbReference>
<evidence type="ECO:0000313" key="2">
    <source>
        <dbReference type="Proteomes" id="UP000284751"/>
    </source>
</evidence>
<sequence>MIWKSCDLQIKEGQTEDVLGNQTGGKWSTVKKTVCRFTPWTDEQISLEGREVTRNEQRFAIPVLFSDFPECSHTVIDGVRQEITQKIDLAPRYTVIQVKVYKE</sequence>
<protein>
    <recommendedName>
        <fullName evidence="3">Head-tail adaptor protein</fullName>
    </recommendedName>
</protein>
<proteinExistence type="predicted"/>
<reference evidence="1 2" key="1">
    <citation type="submission" date="2018-08" db="EMBL/GenBank/DDBJ databases">
        <title>A genome reference for cultivated species of the human gut microbiota.</title>
        <authorList>
            <person name="Zou Y."/>
            <person name="Xue W."/>
            <person name="Luo G."/>
        </authorList>
    </citation>
    <scope>NUCLEOTIDE SEQUENCE [LARGE SCALE GENOMIC DNA]</scope>
    <source>
        <strain evidence="1 2">AF28-26</strain>
    </source>
</reference>
<evidence type="ECO:0000313" key="1">
    <source>
        <dbReference type="EMBL" id="RGQ41108.1"/>
    </source>
</evidence>
<evidence type="ECO:0008006" key="3">
    <source>
        <dbReference type="Google" id="ProtNLM"/>
    </source>
</evidence>
<dbReference type="AlphaFoldDB" id="A0A412AXS5"/>
<gene>
    <name evidence="1" type="ORF">DWY99_06645</name>
</gene>
<comment type="caution">
    <text evidence="1">The sequence shown here is derived from an EMBL/GenBank/DDBJ whole genome shotgun (WGS) entry which is preliminary data.</text>
</comment>
<organism evidence="1 2">
    <name type="scientific">[Clostridium] leptum</name>
    <dbReference type="NCBI Taxonomy" id="1535"/>
    <lineage>
        <taxon>Bacteria</taxon>
        <taxon>Bacillati</taxon>
        <taxon>Bacillota</taxon>
        <taxon>Clostridia</taxon>
        <taxon>Eubacteriales</taxon>
        <taxon>Oscillospiraceae</taxon>
        <taxon>Oscillospiraceae incertae sedis</taxon>
    </lineage>
</organism>
<name>A0A412AXS5_9FIRM</name>
<accession>A0A412AXS5</accession>
<dbReference type="EMBL" id="QRTC01000021">
    <property type="protein sequence ID" value="RGQ41108.1"/>
    <property type="molecule type" value="Genomic_DNA"/>
</dbReference>